<feature type="domain" description="DUF397" evidence="1">
    <location>
        <begin position="13"/>
        <end position="62"/>
    </location>
</feature>
<dbReference type="Pfam" id="PF04149">
    <property type="entry name" value="DUF397"/>
    <property type="match status" value="1"/>
</dbReference>
<name>A0ABT0X6N9_9ACTN</name>
<gene>
    <name evidence="2" type="ORF">M1E25_11470</name>
</gene>
<proteinExistence type="predicted"/>
<reference evidence="2" key="1">
    <citation type="journal article" date="2023" name="Int. J. Syst. Evol. Microbiol.">
        <title>Streptomyces meridianus sp. nov. isolated from brackish water of the Tagus estuary in Alcochete, Portugal.</title>
        <authorList>
            <person name="Santos J.D.N."/>
            <person name="Klimek D."/>
            <person name="Calusinska M."/>
            <person name="Lobo Da Cunha A."/>
            <person name="Catita J."/>
            <person name="Goncalves H."/>
            <person name="Gonzalez I."/>
            <person name="Reyes F."/>
            <person name="Lage O.M."/>
        </authorList>
    </citation>
    <scope>NUCLEOTIDE SEQUENCE</scope>
    <source>
        <strain evidence="2">MTZ3.1</strain>
    </source>
</reference>
<dbReference type="InterPro" id="IPR007278">
    <property type="entry name" value="DUF397"/>
</dbReference>
<accession>A0ABT0X6N9</accession>
<dbReference type="Proteomes" id="UP001167160">
    <property type="component" value="Unassembled WGS sequence"/>
</dbReference>
<organism evidence="2 3">
    <name type="scientific">Streptomyces meridianus</name>
    <dbReference type="NCBI Taxonomy" id="2938945"/>
    <lineage>
        <taxon>Bacteria</taxon>
        <taxon>Bacillati</taxon>
        <taxon>Actinomycetota</taxon>
        <taxon>Actinomycetes</taxon>
        <taxon>Kitasatosporales</taxon>
        <taxon>Streptomycetaceae</taxon>
        <taxon>Streptomyces</taxon>
    </lineage>
</organism>
<protein>
    <submittedName>
        <fullName evidence="2">DUF397 domain-containing protein</fullName>
    </submittedName>
</protein>
<evidence type="ECO:0000313" key="2">
    <source>
        <dbReference type="EMBL" id="MCM2577970.1"/>
    </source>
</evidence>
<dbReference type="RefSeq" id="WP_251413579.1">
    <property type="nucleotide sequence ID" value="NZ_JAMQGM010000023.1"/>
</dbReference>
<comment type="caution">
    <text evidence="2">The sequence shown here is derived from an EMBL/GenBank/DDBJ whole genome shotgun (WGS) entry which is preliminary data.</text>
</comment>
<evidence type="ECO:0000259" key="1">
    <source>
        <dbReference type="Pfam" id="PF04149"/>
    </source>
</evidence>
<evidence type="ECO:0000313" key="3">
    <source>
        <dbReference type="Proteomes" id="UP001167160"/>
    </source>
</evidence>
<sequence>MSVDENVHASSGLAWFTSSHSGGGGGECVEVAAGTAAVHVRDSGNRTGPVLDFTPEQWASFVVFAAGHPSV</sequence>
<keyword evidence="3" id="KW-1185">Reference proteome</keyword>
<dbReference type="EMBL" id="JAMQGM010000023">
    <property type="protein sequence ID" value="MCM2577970.1"/>
    <property type="molecule type" value="Genomic_DNA"/>
</dbReference>